<reference evidence="3" key="1">
    <citation type="submission" date="2015-07" db="EMBL/GenBank/DDBJ databases">
        <title>Draft genome sequence of a Pseudoalteromonas rubra strain, OCN096, isolated from Kaneohe Bay, Oahu, Hawaii.</title>
        <authorList>
            <person name="Beurmann S."/>
            <person name="Ushijima B."/>
            <person name="Belcaid M."/>
            <person name="Callahan S.M."/>
            <person name="Aeby G.S."/>
        </authorList>
    </citation>
    <scope>NUCLEOTIDE SEQUENCE [LARGE SCALE GENOMIC DNA]</scope>
    <source>
        <strain evidence="3">OCN096</strain>
    </source>
</reference>
<proteinExistence type="predicted"/>
<dbReference type="PATRIC" id="fig|43658.6.peg.1371"/>
<gene>
    <name evidence="2" type="ORF">AC626_18820</name>
</gene>
<feature type="transmembrane region" description="Helical" evidence="1">
    <location>
        <begin position="20"/>
        <end position="41"/>
    </location>
</feature>
<evidence type="ECO:0000313" key="2">
    <source>
        <dbReference type="EMBL" id="KNC66143.1"/>
    </source>
</evidence>
<evidence type="ECO:0008006" key="4">
    <source>
        <dbReference type="Google" id="ProtNLM"/>
    </source>
</evidence>
<sequence length="554" mass="59624">MNELDNEINQCNNQKSRRGFLTGSFLACVGTGLLASSALGAESLPATESNSGVWYFEDFGAVGDFYLENGEVNANPTDDTLAIIAALEALPEGARIYGKPNACYWFGELGLNVSHIFIKKNVHIDWQGAGLKCRMQYNSESNSTALFEFLDCSGSFMNYVFEDISYEADGSSRGVIPLFIRNVNKHTENYNIGPFHVISGQSLLTCYSSNPEGARASDISFIGSCTGGNVYYGVNLGYSGDRFSGAYSVNKVRRLAFLYGVDTINIVAHAQMGLPSSGNIMLSGGHNAGVAAKLNNVVIKANINQLNGPVRIYRAADASGTFENIDLDINIEQVGSNLGASEALIVIDDSSGSTPSEGMSIDRLHVAISNKGEGRIPIKQLARSDNMGVINIQHVPYFNAEQFLPDFTIQNGRNSFTKGFVGDVSTTLTTLRLSHILLKNNPAIIRAHVTVSASEGADFFGQNTVIAKYALHGFMTSNHFFNIQSLKLIDQSATGAKTPEITIVAQNEDVSANTKGSGESEDKKDPDYIGTLVCGVVGYESNILGSMQVTVELF</sequence>
<dbReference type="EMBL" id="LFZX01000182">
    <property type="protein sequence ID" value="KNC66143.1"/>
    <property type="molecule type" value="Genomic_DNA"/>
</dbReference>
<evidence type="ECO:0000256" key="1">
    <source>
        <dbReference type="SAM" id="Phobius"/>
    </source>
</evidence>
<protein>
    <recommendedName>
        <fullName evidence="4">Pectate lyase superfamily protein domain-containing protein</fullName>
    </recommendedName>
</protein>
<keyword evidence="1" id="KW-0812">Transmembrane</keyword>
<comment type="caution">
    <text evidence="2">The sequence shown here is derived from an EMBL/GenBank/DDBJ whole genome shotgun (WGS) entry which is preliminary data.</text>
</comment>
<dbReference type="Proteomes" id="UP000036850">
    <property type="component" value="Unassembled WGS sequence"/>
</dbReference>
<evidence type="ECO:0000313" key="3">
    <source>
        <dbReference type="Proteomes" id="UP000036850"/>
    </source>
</evidence>
<organism evidence="2 3">
    <name type="scientific">Pseudoalteromonas rubra</name>
    <dbReference type="NCBI Taxonomy" id="43658"/>
    <lineage>
        <taxon>Bacteria</taxon>
        <taxon>Pseudomonadati</taxon>
        <taxon>Pseudomonadota</taxon>
        <taxon>Gammaproteobacteria</taxon>
        <taxon>Alteromonadales</taxon>
        <taxon>Pseudoalteromonadaceae</taxon>
        <taxon>Pseudoalteromonas</taxon>
    </lineage>
</organism>
<keyword evidence="1" id="KW-1133">Transmembrane helix</keyword>
<keyword evidence="1" id="KW-0472">Membrane</keyword>
<name>A0A0L0EQI5_9GAMM</name>
<dbReference type="AlphaFoldDB" id="A0A0L0EQI5"/>
<accession>A0A0L0EQI5</accession>